<evidence type="ECO:0000313" key="2">
    <source>
        <dbReference type="Proteomes" id="UP000326557"/>
    </source>
</evidence>
<evidence type="ECO:0000313" key="1">
    <source>
        <dbReference type="EMBL" id="VVN72359.1"/>
    </source>
</evidence>
<protein>
    <submittedName>
        <fullName evidence="1">Uncharacterized protein</fullName>
    </submittedName>
</protein>
<dbReference type="AlphaFoldDB" id="A0A5E6V7Y0"/>
<name>A0A5E6V7Y0_PSEFL</name>
<dbReference type="EMBL" id="CABVHP010000001">
    <property type="protein sequence ID" value="VVN72359.1"/>
    <property type="molecule type" value="Genomic_DNA"/>
</dbReference>
<organism evidence="1 2">
    <name type="scientific">Pseudomonas fluorescens</name>
    <dbReference type="NCBI Taxonomy" id="294"/>
    <lineage>
        <taxon>Bacteria</taxon>
        <taxon>Pseudomonadati</taxon>
        <taxon>Pseudomonadota</taxon>
        <taxon>Gammaproteobacteria</taxon>
        <taxon>Pseudomonadales</taxon>
        <taxon>Pseudomonadaceae</taxon>
        <taxon>Pseudomonas</taxon>
    </lineage>
</organism>
<sequence length="36" mass="4294">MGWTIHWVQICIHLVQNVFSESDYITAYNFCHRLPA</sequence>
<proteinExistence type="predicted"/>
<gene>
    <name evidence="1" type="ORF">PS704_00513</name>
</gene>
<accession>A0A5E6V7Y0</accession>
<reference evidence="1 2" key="1">
    <citation type="submission" date="2019-09" db="EMBL/GenBank/DDBJ databases">
        <authorList>
            <person name="Chandra G."/>
            <person name="Truman W A."/>
        </authorList>
    </citation>
    <scope>NUCLEOTIDE SEQUENCE [LARGE SCALE GENOMIC DNA]</scope>
    <source>
        <strain evidence="1">PS704</strain>
    </source>
</reference>
<dbReference type="Proteomes" id="UP000326557">
    <property type="component" value="Unassembled WGS sequence"/>
</dbReference>